<dbReference type="Proteomes" id="UP001610446">
    <property type="component" value="Unassembled WGS sequence"/>
</dbReference>
<dbReference type="Pfam" id="PF20150">
    <property type="entry name" value="2EXR"/>
    <property type="match status" value="1"/>
</dbReference>
<name>A0ABR4K2M3_9EURO</name>
<reference evidence="3 4" key="1">
    <citation type="submission" date="2024-07" db="EMBL/GenBank/DDBJ databases">
        <title>Section-level genome sequencing and comparative genomics of Aspergillus sections Usti and Cavernicolus.</title>
        <authorList>
            <consortium name="Lawrence Berkeley National Laboratory"/>
            <person name="Nybo J.L."/>
            <person name="Vesth T.C."/>
            <person name="Theobald S."/>
            <person name="Frisvad J.C."/>
            <person name="Larsen T.O."/>
            <person name="Kjaerboelling I."/>
            <person name="Rothschild-Mancinelli K."/>
            <person name="Lyhne E.K."/>
            <person name="Kogle M.E."/>
            <person name="Barry K."/>
            <person name="Clum A."/>
            <person name="Na H."/>
            <person name="Ledsgaard L."/>
            <person name="Lin J."/>
            <person name="Lipzen A."/>
            <person name="Kuo A."/>
            <person name="Riley R."/>
            <person name="Mondo S."/>
            <person name="Labutti K."/>
            <person name="Haridas S."/>
            <person name="Pangalinan J."/>
            <person name="Salamov A.A."/>
            <person name="Simmons B.A."/>
            <person name="Magnuson J.K."/>
            <person name="Chen J."/>
            <person name="Drula E."/>
            <person name="Henrissat B."/>
            <person name="Wiebenga A."/>
            <person name="Lubbers R.J."/>
            <person name="Gomes A.C."/>
            <person name="Makela M.R."/>
            <person name="Stajich J."/>
            <person name="Grigoriev I.V."/>
            <person name="Mortensen U.H."/>
            <person name="De Vries R.P."/>
            <person name="Baker S.E."/>
            <person name="Andersen M.R."/>
        </authorList>
    </citation>
    <scope>NUCLEOTIDE SEQUENCE [LARGE SCALE GENOMIC DNA]</scope>
    <source>
        <strain evidence="3 4">CBS 123904</strain>
    </source>
</reference>
<keyword evidence="4" id="KW-1185">Reference proteome</keyword>
<evidence type="ECO:0000259" key="2">
    <source>
        <dbReference type="Pfam" id="PF20150"/>
    </source>
</evidence>
<dbReference type="InterPro" id="IPR045518">
    <property type="entry name" value="2EXR"/>
</dbReference>
<gene>
    <name evidence="3" type="ORF">BJY01DRAFT_213440</name>
</gene>
<dbReference type="EMBL" id="JBFXLU010000063">
    <property type="protein sequence ID" value="KAL2846454.1"/>
    <property type="molecule type" value="Genomic_DNA"/>
</dbReference>
<feature type="region of interest" description="Disordered" evidence="1">
    <location>
        <begin position="57"/>
        <end position="77"/>
    </location>
</feature>
<comment type="caution">
    <text evidence="3">The sequence shown here is derived from an EMBL/GenBank/DDBJ whole genome shotgun (WGS) entry which is preliminary data.</text>
</comment>
<evidence type="ECO:0000313" key="3">
    <source>
        <dbReference type="EMBL" id="KAL2846454.1"/>
    </source>
</evidence>
<evidence type="ECO:0000256" key="1">
    <source>
        <dbReference type="SAM" id="MobiDB-lite"/>
    </source>
</evidence>
<accession>A0ABR4K2M3</accession>
<evidence type="ECO:0000313" key="4">
    <source>
        <dbReference type="Proteomes" id="UP001610446"/>
    </source>
</evidence>
<sequence length="106" mass="11979">MAEQSINTTTFPSFSRLPPEIRLLICKAHLSLSANRPMTIQNHVIRKRHVPYTMPRLSRRRATKPPAPRYYGGRRNTNKTEWMGGGACSLHQNSSCAPSTPQLMCT</sequence>
<proteinExistence type="predicted"/>
<feature type="domain" description="2EXR" evidence="2">
    <location>
        <begin position="11"/>
        <end position="60"/>
    </location>
</feature>
<protein>
    <recommendedName>
        <fullName evidence="2">2EXR domain-containing protein</fullName>
    </recommendedName>
</protein>
<organism evidence="3 4">
    <name type="scientific">Aspergillus pseudoustus</name>
    <dbReference type="NCBI Taxonomy" id="1810923"/>
    <lineage>
        <taxon>Eukaryota</taxon>
        <taxon>Fungi</taxon>
        <taxon>Dikarya</taxon>
        <taxon>Ascomycota</taxon>
        <taxon>Pezizomycotina</taxon>
        <taxon>Eurotiomycetes</taxon>
        <taxon>Eurotiomycetidae</taxon>
        <taxon>Eurotiales</taxon>
        <taxon>Aspergillaceae</taxon>
        <taxon>Aspergillus</taxon>
        <taxon>Aspergillus subgen. Nidulantes</taxon>
    </lineage>
</organism>